<name>F2LTX8_HIPMA</name>
<dbReference type="KEGG" id="hmr:Hipma_0405"/>
<dbReference type="InParanoid" id="F2LTX8"/>
<reference evidence="2" key="2">
    <citation type="submission" date="2011-03" db="EMBL/GenBank/DDBJ databases">
        <title>The complete genome of Hippea maritima DSM 10411.</title>
        <authorList>
            <consortium name="US DOE Joint Genome Institute (JGI-PGF)"/>
            <person name="Lucas S."/>
            <person name="Copeland A."/>
            <person name="Lapidus A."/>
            <person name="Bruce D."/>
            <person name="Goodwin L."/>
            <person name="Pitluck S."/>
            <person name="Peters L."/>
            <person name="Kyrpides N."/>
            <person name="Mavromatis K."/>
            <person name="Pagani I."/>
            <person name="Ivanova N."/>
            <person name="Mikhailova N."/>
            <person name="Lu M."/>
            <person name="Detter J.C."/>
            <person name="Tapia R."/>
            <person name="Han C."/>
            <person name="Land M."/>
            <person name="Hauser L."/>
            <person name="Markowitz V."/>
            <person name="Cheng J.-F."/>
            <person name="Hugenholtz P."/>
            <person name="Woyke T."/>
            <person name="Wu D."/>
            <person name="Spring S."/>
            <person name="Schroeder M."/>
            <person name="Brambilla E."/>
            <person name="Klenk H.-P."/>
            <person name="Eisen J.A."/>
        </authorList>
    </citation>
    <scope>NUCLEOTIDE SEQUENCE [LARGE SCALE GENOMIC DNA]</scope>
    <source>
        <strain evidence="2">ATCC 700847 / DSM 10411 / MH2</strain>
    </source>
</reference>
<sequence length="378" mass="44555">MATTHVFIVDTTTFKYHLEYMFAGTGAKEHKIDFNNKKSSSLNPQTENNLVGMIADSQRVRTGDYAIFYLQQNFREGIREGKFYGVFKVKEAPSFLDNNDNKQFLKSSLGKSLTFRTIIEPHQVYPEGVTEWEALDEIKYIHSPNQMLWSLIYRKLKGNRGNTMITIYESERLINLIRNKNNRKSIKGQSYTFNKITQKIEVSTKFFSYNGRKEIINILPRLIEKYCTKKQFEVHLQAYILQNLEKLPMFLNQTIEWIGNEVSCGVGMQRIDIMLSINDQNRKVVPIELKSVEAYPEIVTQLQRYVDWIEQYYLPNRPSDIEPMIISREIKDKTTQNYKELIKAFKTFNSKNSILPLRYIEFSIDCNKQKILFKEIKY</sequence>
<protein>
    <recommendedName>
        <fullName evidence="3">DUF91 domain-containing protein</fullName>
    </recommendedName>
</protein>
<evidence type="ECO:0000313" key="2">
    <source>
        <dbReference type="Proteomes" id="UP000008139"/>
    </source>
</evidence>
<dbReference type="Gene3D" id="3.40.1350.10">
    <property type="match status" value="1"/>
</dbReference>
<gene>
    <name evidence="1" type="ordered locus">Hipma_0405</name>
</gene>
<accession>F2LTX8</accession>
<dbReference type="Proteomes" id="UP000008139">
    <property type="component" value="Chromosome"/>
</dbReference>
<dbReference type="GO" id="GO:0003676">
    <property type="term" value="F:nucleic acid binding"/>
    <property type="evidence" value="ECO:0007669"/>
    <property type="project" value="InterPro"/>
</dbReference>
<proteinExistence type="predicted"/>
<dbReference type="OrthoDB" id="3078199at2"/>
<dbReference type="EMBL" id="CP002606">
    <property type="protein sequence ID" value="AEA33377.1"/>
    <property type="molecule type" value="Genomic_DNA"/>
</dbReference>
<evidence type="ECO:0000313" key="1">
    <source>
        <dbReference type="EMBL" id="AEA33377.1"/>
    </source>
</evidence>
<dbReference type="HOGENOM" id="CLU_731098_0_0_7"/>
<dbReference type="InterPro" id="IPR011856">
    <property type="entry name" value="tRNA_endonuc-like_dom_sf"/>
</dbReference>
<organism evidence="1 2">
    <name type="scientific">Hippea maritima (strain ATCC 700847 / DSM 10411 / MH2)</name>
    <dbReference type="NCBI Taxonomy" id="760142"/>
    <lineage>
        <taxon>Bacteria</taxon>
        <taxon>Pseudomonadati</taxon>
        <taxon>Campylobacterota</taxon>
        <taxon>Desulfurellia</taxon>
        <taxon>Desulfurellales</taxon>
        <taxon>Hippeaceae</taxon>
        <taxon>Hippea</taxon>
    </lineage>
</organism>
<dbReference type="Gene3D" id="3.10.590.10">
    <property type="entry name" value="ph1033 like domains"/>
    <property type="match status" value="1"/>
</dbReference>
<reference evidence="1 2" key="1">
    <citation type="journal article" date="2011" name="Stand. Genomic Sci.">
        <title>Complete genome sequence of the thermophilic sulfur-reducer Hippea maritima type strain (MH(2)).</title>
        <authorList>
            <person name="Huntemann M."/>
            <person name="Lu M."/>
            <person name="Nolan M."/>
            <person name="Lapidus A."/>
            <person name="Lucas S."/>
            <person name="Hammon N."/>
            <person name="Deshpande S."/>
            <person name="Cheng J.F."/>
            <person name="Tapia R."/>
            <person name="Han C."/>
            <person name="Goodwin L."/>
            <person name="Pitluck S."/>
            <person name="Liolios K."/>
            <person name="Pagani I."/>
            <person name="Ivanova N."/>
            <person name="Ovchinikova G."/>
            <person name="Pati A."/>
            <person name="Chen A."/>
            <person name="Palaniappan K."/>
            <person name="Land M."/>
            <person name="Hauser L."/>
            <person name="Jeffries C.D."/>
            <person name="Detter J.C."/>
            <person name="Brambilla E.M."/>
            <person name="Rohde M."/>
            <person name="Spring S."/>
            <person name="Goker M."/>
            <person name="Woyke T."/>
            <person name="Bristow J."/>
            <person name="Eisen J.A."/>
            <person name="Markowitz V."/>
            <person name="Hugenholtz P."/>
            <person name="Kyrpides N.C."/>
            <person name="Klenk H.P."/>
            <person name="Mavromatis K."/>
        </authorList>
    </citation>
    <scope>NUCLEOTIDE SEQUENCE [LARGE SCALE GENOMIC DNA]</scope>
    <source>
        <strain evidence="2">ATCC 700847 / DSM 10411 / MH2</strain>
    </source>
</reference>
<evidence type="ECO:0008006" key="3">
    <source>
        <dbReference type="Google" id="ProtNLM"/>
    </source>
</evidence>
<keyword evidence="2" id="KW-1185">Reference proteome</keyword>
<dbReference type="AlphaFoldDB" id="F2LTX8"/>
<dbReference type="eggNOG" id="COG1637">
    <property type="taxonomic scope" value="Bacteria"/>
</dbReference>
<dbReference type="RefSeq" id="WP_013681418.1">
    <property type="nucleotide sequence ID" value="NC_015318.1"/>
</dbReference>